<protein>
    <submittedName>
        <fullName evidence="1">Uncharacterized protein</fullName>
    </submittedName>
</protein>
<dbReference type="EMBL" id="JBBPBM010000023">
    <property type="protein sequence ID" value="KAK8544963.1"/>
    <property type="molecule type" value="Genomic_DNA"/>
</dbReference>
<evidence type="ECO:0000313" key="2">
    <source>
        <dbReference type="Proteomes" id="UP001472677"/>
    </source>
</evidence>
<evidence type="ECO:0000313" key="1">
    <source>
        <dbReference type="EMBL" id="KAK8544963.1"/>
    </source>
</evidence>
<dbReference type="Proteomes" id="UP001472677">
    <property type="component" value="Unassembled WGS sequence"/>
</dbReference>
<organism evidence="1 2">
    <name type="scientific">Hibiscus sabdariffa</name>
    <name type="common">roselle</name>
    <dbReference type="NCBI Taxonomy" id="183260"/>
    <lineage>
        <taxon>Eukaryota</taxon>
        <taxon>Viridiplantae</taxon>
        <taxon>Streptophyta</taxon>
        <taxon>Embryophyta</taxon>
        <taxon>Tracheophyta</taxon>
        <taxon>Spermatophyta</taxon>
        <taxon>Magnoliopsida</taxon>
        <taxon>eudicotyledons</taxon>
        <taxon>Gunneridae</taxon>
        <taxon>Pentapetalae</taxon>
        <taxon>rosids</taxon>
        <taxon>malvids</taxon>
        <taxon>Malvales</taxon>
        <taxon>Malvaceae</taxon>
        <taxon>Malvoideae</taxon>
        <taxon>Hibiscus</taxon>
    </lineage>
</organism>
<accession>A0ABR2DPY9</accession>
<sequence>MQHWAWVDEQRWNSRIMWSIVFTTIDMMMLKQVLGSPSAEVSAGFRLAERMVVFDPHHFNRVTATLIHRLKFNQDKMCFCFLVLSLELDVQFLALHFFSSRC</sequence>
<gene>
    <name evidence="1" type="ORF">V6N12_025822</name>
</gene>
<proteinExistence type="predicted"/>
<name>A0ABR2DPY9_9ROSI</name>
<keyword evidence="2" id="KW-1185">Reference proteome</keyword>
<comment type="caution">
    <text evidence="1">The sequence shown here is derived from an EMBL/GenBank/DDBJ whole genome shotgun (WGS) entry which is preliminary data.</text>
</comment>
<reference evidence="1 2" key="1">
    <citation type="journal article" date="2024" name="G3 (Bethesda)">
        <title>Genome assembly of Hibiscus sabdariffa L. provides insights into metabolisms of medicinal natural products.</title>
        <authorList>
            <person name="Kim T."/>
        </authorList>
    </citation>
    <scope>NUCLEOTIDE SEQUENCE [LARGE SCALE GENOMIC DNA]</scope>
    <source>
        <strain evidence="1">TK-2024</strain>
        <tissue evidence="1">Old leaves</tissue>
    </source>
</reference>